<dbReference type="FunFam" id="3.40.640.10:FF:000004">
    <property type="entry name" value="Acetylornithine aminotransferase"/>
    <property type="match status" value="1"/>
</dbReference>
<dbReference type="PANTHER" id="PTHR43094:SF1">
    <property type="entry name" value="AMINOTRANSFERASE CLASS-III"/>
    <property type="match status" value="1"/>
</dbReference>
<dbReference type="InterPro" id="IPR015421">
    <property type="entry name" value="PyrdxlP-dep_Trfase_major"/>
</dbReference>
<dbReference type="GO" id="GO:0008483">
    <property type="term" value="F:transaminase activity"/>
    <property type="evidence" value="ECO:0007669"/>
    <property type="project" value="UniProtKB-KW"/>
</dbReference>
<comment type="similarity">
    <text evidence="2 4">Belongs to the class-III pyridoxal-phosphate-dependent aminotransferase family.</text>
</comment>
<dbReference type="PATRIC" id="fig|1121877.4.peg.2359"/>
<dbReference type="GO" id="GO:0030170">
    <property type="term" value="F:pyridoxal phosphate binding"/>
    <property type="evidence" value="ECO:0007669"/>
    <property type="project" value="InterPro"/>
</dbReference>
<dbReference type="EC" id="2.6.1.105" evidence="5"/>
<keyword evidence="5" id="KW-0032">Aminotransferase</keyword>
<dbReference type="PIRSF" id="PIRSF000521">
    <property type="entry name" value="Transaminase_4ab_Lys_Orn"/>
    <property type="match status" value="1"/>
</dbReference>
<proteinExistence type="inferred from homology"/>
<dbReference type="RefSeq" id="WP_035391129.1">
    <property type="nucleotide sequence ID" value="NZ_JQKF01000038.1"/>
</dbReference>
<sequence>MSNFWHPFGQLYQASHDAVVFDHGSGVYVFDEDGRRYLDGTAALWYANIGHGRTEIADAIAEQAKKLAGYSTFGNFSNRPAEELAAFLSERAPMRDAQIFFVQGGGDAVETATKLARRYHFELGHPERTAIISRVNGYHGTWGFGTSVGGIDANREGFGALVPDTYRVPYDDVEAVEAEIVRLGEEQVAAVIAEPVIGAGGVYPPPAGYFASLREICDRHGVLLIVDSVICGFGRVGSWFGVERFEISPDLITFAKGVTSGYLPLGGVAVAGHVAAPFARQDSPVFRHGPTYGGHPTCAAAGLTNCRLLEGEGILERGSLLEGDLLAALRPATRFSSVSEVRGGVGLLAAVEVSPQVRREDPKAVDRLAVTVRRNGLITRVLGQGLAFSPPLVIEPSQIQEIGDIVMGSLEEWETTINV</sequence>
<accession>A0A0D8FS89</accession>
<dbReference type="OrthoDB" id="4510254at2"/>
<reference evidence="5 6" key="1">
    <citation type="submission" date="2015-01" db="EMBL/GenBank/DDBJ databases">
        <title>Draft genome of the acidophilic iron oxidizer Ferrimicrobium acidiphilum strain T23.</title>
        <authorList>
            <person name="Poehlein A."/>
            <person name="Eisen S."/>
            <person name="Schloemann M."/>
            <person name="Johnson B.D."/>
            <person name="Daniel R."/>
            <person name="Muehling M."/>
        </authorList>
    </citation>
    <scope>NUCLEOTIDE SEQUENCE [LARGE SCALE GENOMIC DNA]</scope>
    <source>
        <strain evidence="5 6">T23</strain>
    </source>
</reference>
<comment type="cofactor">
    <cofactor evidence="1">
        <name>pyridoxal 5'-phosphate</name>
        <dbReference type="ChEBI" id="CHEBI:597326"/>
    </cofactor>
</comment>
<dbReference type="InterPro" id="IPR015422">
    <property type="entry name" value="PyrdxlP-dep_Trfase_small"/>
</dbReference>
<dbReference type="STRING" id="1121877.FEAC_21170"/>
<evidence type="ECO:0000256" key="2">
    <source>
        <dbReference type="ARBA" id="ARBA00008954"/>
    </source>
</evidence>
<organism evidence="5 6">
    <name type="scientific">Ferrimicrobium acidiphilum DSM 19497</name>
    <dbReference type="NCBI Taxonomy" id="1121877"/>
    <lineage>
        <taxon>Bacteria</taxon>
        <taxon>Bacillati</taxon>
        <taxon>Actinomycetota</taxon>
        <taxon>Acidimicrobiia</taxon>
        <taxon>Acidimicrobiales</taxon>
        <taxon>Acidimicrobiaceae</taxon>
        <taxon>Ferrimicrobium</taxon>
    </lineage>
</organism>
<dbReference type="Pfam" id="PF00202">
    <property type="entry name" value="Aminotran_3"/>
    <property type="match status" value="1"/>
</dbReference>
<dbReference type="eggNOG" id="COG0161">
    <property type="taxonomic scope" value="Bacteria"/>
</dbReference>
<dbReference type="GeneID" id="78373191"/>
<dbReference type="CDD" id="cd00610">
    <property type="entry name" value="OAT_like"/>
    <property type="match status" value="1"/>
</dbReference>
<dbReference type="InterPro" id="IPR015424">
    <property type="entry name" value="PyrdxlP-dep_Trfase"/>
</dbReference>
<dbReference type="SUPFAM" id="SSF53383">
    <property type="entry name" value="PLP-dependent transferases"/>
    <property type="match status" value="1"/>
</dbReference>
<evidence type="ECO:0000313" key="5">
    <source>
        <dbReference type="EMBL" id="KJE76135.1"/>
    </source>
</evidence>
<gene>
    <name evidence="5" type="primary">bioK2</name>
    <name evidence="5" type="ORF">FEAC_21170</name>
</gene>
<name>A0A0D8FS89_9ACTN</name>
<dbReference type="InterPro" id="IPR005814">
    <property type="entry name" value="Aminotrans_3"/>
</dbReference>
<dbReference type="Proteomes" id="UP000032336">
    <property type="component" value="Unassembled WGS sequence"/>
</dbReference>
<dbReference type="EMBL" id="JXUW01000021">
    <property type="protein sequence ID" value="KJE76135.1"/>
    <property type="molecule type" value="Genomic_DNA"/>
</dbReference>
<dbReference type="Gene3D" id="3.40.640.10">
    <property type="entry name" value="Type I PLP-dependent aspartate aminotransferase-like (Major domain)"/>
    <property type="match status" value="1"/>
</dbReference>
<protein>
    <submittedName>
        <fullName evidence="5">L-lysine--8-amino-7-oxononanoate transaminase</fullName>
        <ecNumber evidence="5">2.6.1.105</ecNumber>
    </submittedName>
</protein>
<keyword evidence="3 4" id="KW-0663">Pyridoxal phosphate</keyword>
<comment type="caution">
    <text evidence="5">The sequence shown here is derived from an EMBL/GenBank/DDBJ whole genome shotgun (WGS) entry which is preliminary data.</text>
</comment>
<keyword evidence="6" id="KW-1185">Reference proteome</keyword>
<dbReference type="AlphaFoldDB" id="A0A0D8FS89"/>
<evidence type="ECO:0000256" key="1">
    <source>
        <dbReference type="ARBA" id="ARBA00001933"/>
    </source>
</evidence>
<evidence type="ECO:0000256" key="3">
    <source>
        <dbReference type="ARBA" id="ARBA00022898"/>
    </source>
</evidence>
<keyword evidence="5" id="KW-0808">Transferase</keyword>
<dbReference type="Gene3D" id="3.90.1150.10">
    <property type="entry name" value="Aspartate Aminotransferase, domain 1"/>
    <property type="match status" value="1"/>
</dbReference>
<evidence type="ECO:0000313" key="6">
    <source>
        <dbReference type="Proteomes" id="UP000032336"/>
    </source>
</evidence>
<evidence type="ECO:0000256" key="4">
    <source>
        <dbReference type="RuleBase" id="RU003560"/>
    </source>
</evidence>
<dbReference type="PANTHER" id="PTHR43094">
    <property type="entry name" value="AMINOTRANSFERASE"/>
    <property type="match status" value="1"/>
</dbReference>